<keyword evidence="3" id="KW-1185">Reference proteome</keyword>
<dbReference type="AlphaFoldDB" id="A0A0C3KF50"/>
<feature type="region of interest" description="Disordered" evidence="1">
    <location>
        <begin position="33"/>
        <end position="52"/>
    </location>
</feature>
<proteinExistence type="predicted"/>
<name>A0A0C3KF50_PISTI</name>
<reference evidence="3" key="2">
    <citation type="submission" date="2015-01" db="EMBL/GenBank/DDBJ databases">
        <title>Evolutionary Origins and Diversification of the Mycorrhizal Mutualists.</title>
        <authorList>
            <consortium name="DOE Joint Genome Institute"/>
            <consortium name="Mycorrhizal Genomics Consortium"/>
            <person name="Kohler A."/>
            <person name="Kuo A."/>
            <person name="Nagy L.G."/>
            <person name="Floudas D."/>
            <person name="Copeland A."/>
            <person name="Barry K.W."/>
            <person name="Cichocki N."/>
            <person name="Veneault-Fourrey C."/>
            <person name="LaButti K."/>
            <person name="Lindquist E.A."/>
            <person name="Lipzen A."/>
            <person name="Lundell T."/>
            <person name="Morin E."/>
            <person name="Murat C."/>
            <person name="Riley R."/>
            <person name="Ohm R."/>
            <person name="Sun H."/>
            <person name="Tunlid A."/>
            <person name="Henrissat B."/>
            <person name="Grigoriev I.V."/>
            <person name="Hibbett D.S."/>
            <person name="Martin F."/>
        </authorList>
    </citation>
    <scope>NUCLEOTIDE SEQUENCE [LARGE SCALE GENOMIC DNA]</scope>
    <source>
        <strain evidence="3">Marx 270</strain>
    </source>
</reference>
<sequence length="77" mass="8131">MVASPALGEPDLRTLTAARERIHSLIKERKTLAARPRTNKAGSSAPGCVGGCAGEGGDGDETLDCKRMWRKPGESHT</sequence>
<dbReference type="HOGENOM" id="CLU_2639057_0_0_1"/>
<dbReference type="InParanoid" id="A0A0C3KF50"/>
<organism evidence="2 3">
    <name type="scientific">Pisolithus tinctorius Marx 270</name>
    <dbReference type="NCBI Taxonomy" id="870435"/>
    <lineage>
        <taxon>Eukaryota</taxon>
        <taxon>Fungi</taxon>
        <taxon>Dikarya</taxon>
        <taxon>Basidiomycota</taxon>
        <taxon>Agaricomycotina</taxon>
        <taxon>Agaricomycetes</taxon>
        <taxon>Agaricomycetidae</taxon>
        <taxon>Boletales</taxon>
        <taxon>Sclerodermatineae</taxon>
        <taxon>Pisolithaceae</taxon>
        <taxon>Pisolithus</taxon>
    </lineage>
</organism>
<evidence type="ECO:0000313" key="2">
    <source>
        <dbReference type="EMBL" id="KIO08217.1"/>
    </source>
</evidence>
<reference evidence="2 3" key="1">
    <citation type="submission" date="2014-04" db="EMBL/GenBank/DDBJ databases">
        <authorList>
            <consortium name="DOE Joint Genome Institute"/>
            <person name="Kuo A."/>
            <person name="Kohler A."/>
            <person name="Costa M.D."/>
            <person name="Nagy L.G."/>
            <person name="Floudas D."/>
            <person name="Copeland A."/>
            <person name="Barry K.W."/>
            <person name="Cichocki N."/>
            <person name="Veneault-Fourrey C."/>
            <person name="LaButti K."/>
            <person name="Lindquist E.A."/>
            <person name="Lipzen A."/>
            <person name="Lundell T."/>
            <person name="Morin E."/>
            <person name="Murat C."/>
            <person name="Sun H."/>
            <person name="Tunlid A."/>
            <person name="Henrissat B."/>
            <person name="Grigoriev I.V."/>
            <person name="Hibbett D.S."/>
            <person name="Martin F."/>
            <person name="Nordberg H.P."/>
            <person name="Cantor M.N."/>
            <person name="Hua S.X."/>
        </authorList>
    </citation>
    <scope>NUCLEOTIDE SEQUENCE [LARGE SCALE GENOMIC DNA]</scope>
    <source>
        <strain evidence="2 3">Marx 270</strain>
    </source>
</reference>
<gene>
    <name evidence="2" type="ORF">M404DRAFT_997146</name>
</gene>
<dbReference type="EMBL" id="KN831957">
    <property type="protein sequence ID" value="KIO08217.1"/>
    <property type="molecule type" value="Genomic_DNA"/>
</dbReference>
<dbReference type="Proteomes" id="UP000054217">
    <property type="component" value="Unassembled WGS sequence"/>
</dbReference>
<evidence type="ECO:0000256" key="1">
    <source>
        <dbReference type="SAM" id="MobiDB-lite"/>
    </source>
</evidence>
<protein>
    <submittedName>
        <fullName evidence="2">Uncharacterized protein</fullName>
    </submittedName>
</protein>
<evidence type="ECO:0000313" key="3">
    <source>
        <dbReference type="Proteomes" id="UP000054217"/>
    </source>
</evidence>
<accession>A0A0C3KF50</accession>